<dbReference type="Proteomes" id="UP000030742">
    <property type="component" value="Unassembled WGS sequence"/>
</dbReference>
<feature type="domain" description="Peptidase M13 C-terminal" evidence="1">
    <location>
        <begin position="46"/>
        <end position="127"/>
    </location>
</feature>
<evidence type="ECO:0000259" key="1">
    <source>
        <dbReference type="Pfam" id="PF01431"/>
    </source>
</evidence>
<dbReference type="SUPFAM" id="SSF55486">
    <property type="entry name" value="Metalloproteases ('zincins'), catalytic domain"/>
    <property type="match status" value="1"/>
</dbReference>
<dbReference type="GO" id="GO:0006508">
    <property type="term" value="P:proteolysis"/>
    <property type="evidence" value="ECO:0007669"/>
    <property type="project" value="InterPro"/>
</dbReference>
<dbReference type="Gene3D" id="3.40.390.10">
    <property type="entry name" value="Collagenase (Catalytic Domain)"/>
    <property type="match status" value="1"/>
</dbReference>
<name>U4TW42_DENPD</name>
<evidence type="ECO:0000313" key="3">
    <source>
        <dbReference type="Proteomes" id="UP000030742"/>
    </source>
</evidence>
<dbReference type="Pfam" id="PF01431">
    <property type="entry name" value="Peptidase_M13"/>
    <property type="match status" value="1"/>
</dbReference>
<protein>
    <recommendedName>
        <fullName evidence="1">Peptidase M13 C-terminal domain-containing protein</fullName>
    </recommendedName>
</protein>
<dbReference type="InterPro" id="IPR000718">
    <property type="entry name" value="Peptidase_M13"/>
</dbReference>
<dbReference type="InterPro" id="IPR024079">
    <property type="entry name" value="MetalloPept_cat_dom_sf"/>
</dbReference>
<dbReference type="InterPro" id="IPR018497">
    <property type="entry name" value="Peptidase_M13_C"/>
</dbReference>
<dbReference type="AlphaFoldDB" id="U4TW42"/>
<dbReference type="GO" id="GO:0004222">
    <property type="term" value="F:metalloendopeptidase activity"/>
    <property type="evidence" value="ECO:0007669"/>
    <property type="project" value="InterPro"/>
</dbReference>
<accession>U4TW42</accession>
<dbReference type="EMBL" id="KB631648">
    <property type="protein sequence ID" value="ERL85002.1"/>
    <property type="molecule type" value="Genomic_DNA"/>
</dbReference>
<organism evidence="2 3">
    <name type="scientific">Dendroctonus ponderosae</name>
    <name type="common">Mountain pine beetle</name>
    <dbReference type="NCBI Taxonomy" id="77166"/>
    <lineage>
        <taxon>Eukaryota</taxon>
        <taxon>Metazoa</taxon>
        <taxon>Ecdysozoa</taxon>
        <taxon>Arthropoda</taxon>
        <taxon>Hexapoda</taxon>
        <taxon>Insecta</taxon>
        <taxon>Pterygota</taxon>
        <taxon>Neoptera</taxon>
        <taxon>Endopterygota</taxon>
        <taxon>Coleoptera</taxon>
        <taxon>Polyphaga</taxon>
        <taxon>Cucujiformia</taxon>
        <taxon>Curculionidae</taxon>
        <taxon>Scolytinae</taxon>
        <taxon>Dendroctonus</taxon>
    </lineage>
</organism>
<sequence length="133" mass="15629">MLHCLLTNDDFPSSLGMNTYLKKKNTISNRLTFEDYFEIIAFDCEKYKDKLKMQDIPFTPFQIFWIMSSTSFCDNSKMEVSDPKYDVSRLFALPSYRVNGPKMNSLSFPTDFKCKYDSKMNPIKKCSMFPKLD</sequence>
<evidence type="ECO:0000313" key="2">
    <source>
        <dbReference type="EMBL" id="ERL85002.1"/>
    </source>
</evidence>
<proteinExistence type="predicted"/>
<dbReference type="OrthoDB" id="6664254at2759"/>
<reference evidence="2 3" key="1">
    <citation type="journal article" date="2013" name="Genome Biol.">
        <title>Draft genome of the mountain pine beetle, Dendroctonus ponderosae Hopkins, a major forest pest.</title>
        <authorList>
            <person name="Keeling C.I."/>
            <person name="Yuen M.M."/>
            <person name="Liao N.Y."/>
            <person name="Docking T.R."/>
            <person name="Chan S.K."/>
            <person name="Taylor G.A."/>
            <person name="Palmquist D.L."/>
            <person name="Jackman S.D."/>
            <person name="Nguyen A."/>
            <person name="Li M."/>
            <person name="Henderson H."/>
            <person name="Janes J.K."/>
            <person name="Zhao Y."/>
            <person name="Pandoh P."/>
            <person name="Moore R."/>
            <person name="Sperling F.A."/>
            <person name="Huber D.P."/>
            <person name="Birol I."/>
            <person name="Jones S.J."/>
            <person name="Bohlmann J."/>
        </authorList>
    </citation>
    <scope>NUCLEOTIDE SEQUENCE</scope>
</reference>
<gene>
    <name evidence="2" type="ORF">D910_02425</name>
</gene>
<dbReference type="PROSITE" id="PS51885">
    <property type="entry name" value="NEPRILYSIN"/>
    <property type="match status" value="1"/>
</dbReference>